<dbReference type="Gene3D" id="1.10.10.60">
    <property type="entry name" value="Homeodomain-like"/>
    <property type="match status" value="1"/>
</dbReference>
<accession>A0ABQ4CKU6</accession>
<proteinExistence type="predicted"/>
<sequence length="83" mass="9013">MDQLGEAVRAFKAAQAALPRAEERADQLVADARARISEARAALAAEIVAEYENGARVNDLAHRSGYTRETIRRILRAAGIPPD</sequence>
<dbReference type="EMBL" id="BONE01000008">
    <property type="protein sequence ID" value="GIF71920.1"/>
    <property type="molecule type" value="Genomic_DNA"/>
</dbReference>
<dbReference type="Proteomes" id="UP000604117">
    <property type="component" value="Unassembled WGS sequence"/>
</dbReference>
<evidence type="ECO:0000313" key="1">
    <source>
        <dbReference type="EMBL" id="GIF71920.1"/>
    </source>
</evidence>
<gene>
    <name evidence="1" type="ORF">Asi02nite_14380</name>
</gene>
<keyword evidence="2" id="KW-1185">Reference proteome</keyword>
<organism evidence="1 2">
    <name type="scientific">Asanoa siamensis</name>
    <dbReference type="NCBI Taxonomy" id="926357"/>
    <lineage>
        <taxon>Bacteria</taxon>
        <taxon>Bacillati</taxon>
        <taxon>Actinomycetota</taxon>
        <taxon>Actinomycetes</taxon>
        <taxon>Micromonosporales</taxon>
        <taxon>Micromonosporaceae</taxon>
        <taxon>Asanoa</taxon>
    </lineage>
</organism>
<reference evidence="1 2" key="1">
    <citation type="submission" date="2021-01" db="EMBL/GenBank/DDBJ databases">
        <title>Whole genome shotgun sequence of Asanoa siamensis NBRC 107932.</title>
        <authorList>
            <person name="Komaki H."/>
            <person name="Tamura T."/>
        </authorList>
    </citation>
    <scope>NUCLEOTIDE SEQUENCE [LARGE SCALE GENOMIC DNA]</scope>
    <source>
        <strain evidence="1 2">NBRC 107932</strain>
    </source>
</reference>
<name>A0ABQ4CKU6_9ACTN</name>
<protein>
    <submittedName>
        <fullName evidence="1">Uncharacterized protein</fullName>
    </submittedName>
</protein>
<evidence type="ECO:0000313" key="2">
    <source>
        <dbReference type="Proteomes" id="UP000604117"/>
    </source>
</evidence>
<dbReference type="RefSeq" id="WP_203711385.1">
    <property type="nucleotide sequence ID" value="NZ_BONE01000008.1"/>
</dbReference>
<comment type="caution">
    <text evidence="1">The sequence shown here is derived from an EMBL/GenBank/DDBJ whole genome shotgun (WGS) entry which is preliminary data.</text>
</comment>